<organism evidence="10 11">
    <name type="scientific">Ambrosia artemisiifolia</name>
    <name type="common">Common ragweed</name>
    <dbReference type="NCBI Taxonomy" id="4212"/>
    <lineage>
        <taxon>Eukaryota</taxon>
        <taxon>Viridiplantae</taxon>
        <taxon>Streptophyta</taxon>
        <taxon>Embryophyta</taxon>
        <taxon>Tracheophyta</taxon>
        <taxon>Spermatophyta</taxon>
        <taxon>Magnoliopsida</taxon>
        <taxon>eudicotyledons</taxon>
        <taxon>Gunneridae</taxon>
        <taxon>Pentapetalae</taxon>
        <taxon>asterids</taxon>
        <taxon>campanulids</taxon>
        <taxon>Asterales</taxon>
        <taxon>Asteraceae</taxon>
        <taxon>Asteroideae</taxon>
        <taxon>Heliantheae alliance</taxon>
        <taxon>Heliantheae</taxon>
        <taxon>Ambrosia</taxon>
    </lineage>
</organism>
<dbReference type="PRINTS" id="PR00385">
    <property type="entry name" value="P450"/>
</dbReference>
<dbReference type="PANTHER" id="PTHR47283:SF1">
    <property type="entry name" value="ENT-KAURENE OXIDASE, CHLOROPLASTIC"/>
    <property type="match status" value="1"/>
</dbReference>
<dbReference type="GO" id="GO:0005783">
    <property type="term" value="C:endoplasmic reticulum"/>
    <property type="evidence" value="ECO:0007669"/>
    <property type="project" value="TreeGrafter"/>
</dbReference>
<keyword evidence="7 8" id="KW-0349">Heme</keyword>
<evidence type="ECO:0008006" key="12">
    <source>
        <dbReference type="Google" id="ProtNLM"/>
    </source>
</evidence>
<dbReference type="CDD" id="cd11075">
    <property type="entry name" value="CYP77_89"/>
    <property type="match status" value="1"/>
</dbReference>
<dbReference type="InterPro" id="IPR036396">
    <property type="entry name" value="Cyt_P450_sf"/>
</dbReference>
<dbReference type="InterPro" id="IPR002401">
    <property type="entry name" value="Cyt_P450_E_grp-I"/>
</dbReference>
<reference evidence="10" key="1">
    <citation type="submission" date="2022-06" db="EMBL/GenBank/DDBJ databases">
        <title>Uncovering the hologenomic basis of an extraordinary plant invasion.</title>
        <authorList>
            <person name="Bieker V.C."/>
            <person name="Martin M.D."/>
            <person name="Gilbert T."/>
            <person name="Hodgins K."/>
            <person name="Battlay P."/>
            <person name="Petersen B."/>
            <person name="Wilson J."/>
        </authorList>
    </citation>
    <scope>NUCLEOTIDE SEQUENCE</scope>
    <source>
        <strain evidence="10">AA19_3_7</strain>
        <tissue evidence="10">Leaf</tissue>
    </source>
</reference>
<keyword evidence="7 8" id="KW-0479">Metal-binding</keyword>
<evidence type="ECO:0000313" key="10">
    <source>
        <dbReference type="EMBL" id="KAI7729866.1"/>
    </source>
</evidence>
<dbReference type="EMBL" id="JAMZMK010010898">
    <property type="protein sequence ID" value="KAI7729866.1"/>
    <property type="molecule type" value="Genomic_DNA"/>
</dbReference>
<feature type="transmembrane region" description="Helical" evidence="9">
    <location>
        <begin position="7"/>
        <end position="29"/>
    </location>
</feature>
<dbReference type="GO" id="GO:0009686">
    <property type="term" value="P:gibberellin biosynthetic process"/>
    <property type="evidence" value="ECO:0007669"/>
    <property type="project" value="InterPro"/>
</dbReference>
<evidence type="ECO:0000256" key="6">
    <source>
        <dbReference type="ARBA" id="ARBA00023136"/>
    </source>
</evidence>
<dbReference type="PANTHER" id="PTHR47283">
    <property type="entry name" value="ENT-KAURENE OXIDASE, CHLOROPLASTIC"/>
    <property type="match status" value="1"/>
</dbReference>
<comment type="caution">
    <text evidence="10">The sequence shown here is derived from an EMBL/GenBank/DDBJ whole genome shotgun (WGS) entry which is preliminary data.</text>
</comment>
<proteinExistence type="inferred from homology"/>
<dbReference type="Proteomes" id="UP001206925">
    <property type="component" value="Unassembled WGS sequence"/>
</dbReference>
<keyword evidence="11" id="KW-1185">Reference proteome</keyword>
<keyword evidence="4 9" id="KW-1133">Transmembrane helix</keyword>
<evidence type="ECO:0000256" key="7">
    <source>
        <dbReference type="PIRSR" id="PIRSR602401-1"/>
    </source>
</evidence>
<evidence type="ECO:0000256" key="4">
    <source>
        <dbReference type="ARBA" id="ARBA00022989"/>
    </source>
</evidence>
<keyword evidence="6 9" id="KW-0472">Membrane</keyword>
<keyword evidence="5 8" id="KW-0560">Oxidoreductase</keyword>
<evidence type="ECO:0000256" key="9">
    <source>
        <dbReference type="SAM" id="Phobius"/>
    </source>
</evidence>
<dbReference type="SUPFAM" id="SSF48264">
    <property type="entry name" value="Cytochrome P450"/>
    <property type="match status" value="1"/>
</dbReference>
<evidence type="ECO:0000256" key="2">
    <source>
        <dbReference type="ARBA" id="ARBA00010617"/>
    </source>
</evidence>
<dbReference type="PRINTS" id="PR00463">
    <property type="entry name" value="EP450I"/>
</dbReference>
<dbReference type="PROSITE" id="PS00086">
    <property type="entry name" value="CYTOCHROME_P450"/>
    <property type="match status" value="1"/>
</dbReference>
<evidence type="ECO:0000256" key="5">
    <source>
        <dbReference type="ARBA" id="ARBA00023002"/>
    </source>
</evidence>
<dbReference type="InterPro" id="IPR044225">
    <property type="entry name" value="KO_chloroplastic"/>
</dbReference>
<comment type="cofactor">
    <cofactor evidence="7">
        <name>heme</name>
        <dbReference type="ChEBI" id="CHEBI:30413"/>
    </cofactor>
</comment>
<comment type="similarity">
    <text evidence="2 8">Belongs to the cytochrome P450 family.</text>
</comment>
<accession>A0AAD5G724</accession>
<keyword evidence="3 9" id="KW-0812">Transmembrane</keyword>
<evidence type="ECO:0000256" key="8">
    <source>
        <dbReference type="RuleBase" id="RU000461"/>
    </source>
</evidence>
<dbReference type="GO" id="GO:0005506">
    <property type="term" value="F:iron ion binding"/>
    <property type="evidence" value="ECO:0007669"/>
    <property type="project" value="InterPro"/>
</dbReference>
<keyword evidence="8" id="KW-0503">Monooxygenase</keyword>
<dbReference type="Gene3D" id="1.10.630.10">
    <property type="entry name" value="Cytochrome P450"/>
    <property type="match status" value="1"/>
</dbReference>
<gene>
    <name evidence="10" type="ORF">M8C21_023775</name>
</gene>
<dbReference type="GO" id="GO:0016709">
    <property type="term" value="F:oxidoreductase activity, acting on paired donors, with incorporation or reduction of molecular oxygen, NAD(P)H as one donor, and incorporation of one atom of oxygen"/>
    <property type="evidence" value="ECO:0007669"/>
    <property type="project" value="TreeGrafter"/>
</dbReference>
<evidence type="ECO:0000313" key="11">
    <source>
        <dbReference type="Proteomes" id="UP001206925"/>
    </source>
</evidence>
<dbReference type="InterPro" id="IPR001128">
    <property type="entry name" value="Cyt_P450"/>
</dbReference>
<dbReference type="AlphaFoldDB" id="A0AAD5G724"/>
<dbReference type="GO" id="GO:0052615">
    <property type="term" value="F:ent-kaurene oxidase activity"/>
    <property type="evidence" value="ECO:0007669"/>
    <property type="project" value="InterPro"/>
</dbReference>
<evidence type="ECO:0000256" key="3">
    <source>
        <dbReference type="ARBA" id="ARBA00022692"/>
    </source>
</evidence>
<comment type="subcellular location">
    <subcellularLocation>
        <location evidence="1">Membrane</location>
        <topology evidence="1">Single-pass membrane protein</topology>
    </subcellularLocation>
</comment>
<dbReference type="GO" id="GO:0009707">
    <property type="term" value="C:chloroplast outer membrane"/>
    <property type="evidence" value="ECO:0007669"/>
    <property type="project" value="TreeGrafter"/>
</dbReference>
<name>A0AAD5G724_AMBAR</name>
<protein>
    <recommendedName>
        <fullName evidence="12">Ent-kaurene oxidase</fullName>
    </recommendedName>
</protein>
<sequence length="509" mass="58291">MDSVIDIVTFPSLTATAVALVVAILFWYLRSYISNHNRQSNHLPPVPEVPGVPLLGNLLQLKEKKPYMTFTRWAETYGPIYSIRTGATSMVVVSSNEIAKEAFVTRFQSISTRNLSKALKVLTADKTMVAMSDYNDYHKTVKRHILTGVLGPNAQKKHRVHRDIMMENVSNQLHAFVKNSTEQEEVDLRSIFQSELFGLAMRQTMGKDVESIYVEDLKITMKRDEIFNVLVVDPMMGAIDVDWRDFFPYLKWVPNKKFENTIQQMYIRREAVMKALIKEHKERIASGEKLNSYIDYLLSEAQTLTDQQLLMSLWEPIIESSDTTMVTTEWAIYELAKNPNIQDRLYLDIKSVCGSDKITEEHLSQLPYITAIFHETLRRHSPVPIIPLRHVHEDTVLGGYHVPAGTELAVNIYGCNMETNVWENPEVWDPERFMKENETIDMQKTMAFGGGKRVCAGSLQAMLISCIGIGRMVQEFKWELKDKAQADVNTIGLTTQMLRPLRAIIKPRN</sequence>
<dbReference type="GO" id="GO:0010241">
    <property type="term" value="P:ent-kaurene oxidation to kaurenoic acid"/>
    <property type="evidence" value="ECO:0007669"/>
    <property type="project" value="InterPro"/>
</dbReference>
<keyword evidence="7 8" id="KW-0408">Iron</keyword>
<dbReference type="GO" id="GO:0020037">
    <property type="term" value="F:heme binding"/>
    <property type="evidence" value="ECO:0007669"/>
    <property type="project" value="InterPro"/>
</dbReference>
<dbReference type="InterPro" id="IPR017972">
    <property type="entry name" value="Cyt_P450_CS"/>
</dbReference>
<evidence type="ECO:0000256" key="1">
    <source>
        <dbReference type="ARBA" id="ARBA00004167"/>
    </source>
</evidence>
<feature type="binding site" description="axial binding residue" evidence="7">
    <location>
        <position position="455"/>
    </location>
    <ligand>
        <name>heme</name>
        <dbReference type="ChEBI" id="CHEBI:30413"/>
    </ligand>
    <ligandPart>
        <name>Fe</name>
        <dbReference type="ChEBI" id="CHEBI:18248"/>
    </ligandPart>
</feature>
<dbReference type="Pfam" id="PF00067">
    <property type="entry name" value="p450"/>
    <property type="match status" value="1"/>
</dbReference>